<sequence length="207" mass="22929">AGQLGESERVRVRDTANRDPAFLSRLRAVERIRGDFEGQWAEFARSGPNPQASAESDTSLFWSRIHAWIRWPRELFPDGLGLVPAFQGTAGIPRTHRPSSIGSPDDVIRAHPYGSESALLRIGERVVGKLIHEESEKRLSLLVFLDRFPVRKCHLVLVHEGARLSASRFEEVEGAPYALATFDDVPPGATIHFEITLDLPDRGGASS</sequence>
<evidence type="ECO:0000313" key="1">
    <source>
        <dbReference type="EMBL" id="MCA9757545.1"/>
    </source>
</evidence>
<organism evidence="1 2">
    <name type="scientific">Eiseniibacteriota bacterium</name>
    <dbReference type="NCBI Taxonomy" id="2212470"/>
    <lineage>
        <taxon>Bacteria</taxon>
        <taxon>Candidatus Eiseniibacteriota</taxon>
    </lineage>
</organism>
<comment type="caution">
    <text evidence="1">The sequence shown here is derived from an EMBL/GenBank/DDBJ whole genome shotgun (WGS) entry which is preliminary data.</text>
</comment>
<dbReference type="EMBL" id="JAGQHS010000105">
    <property type="protein sequence ID" value="MCA9757545.1"/>
    <property type="molecule type" value="Genomic_DNA"/>
</dbReference>
<reference evidence="1" key="2">
    <citation type="journal article" date="2021" name="Microbiome">
        <title>Successional dynamics and alternative stable states in a saline activated sludge microbial community over 9 years.</title>
        <authorList>
            <person name="Wang Y."/>
            <person name="Ye J."/>
            <person name="Ju F."/>
            <person name="Liu L."/>
            <person name="Boyd J.A."/>
            <person name="Deng Y."/>
            <person name="Parks D.H."/>
            <person name="Jiang X."/>
            <person name="Yin X."/>
            <person name="Woodcroft B.J."/>
            <person name="Tyson G.W."/>
            <person name="Hugenholtz P."/>
            <person name="Polz M.F."/>
            <person name="Zhang T."/>
        </authorList>
    </citation>
    <scope>NUCLEOTIDE SEQUENCE</scope>
    <source>
        <strain evidence="1">HKST-UBA02</strain>
    </source>
</reference>
<dbReference type="Proteomes" id="UP000739538">
    <property type="component" value="Unassembled WGS sequence"/>
</dbReference>
<gene>
    <name evidence="1" type="ORF">KDA27_17200</name>
</gene>
<dbReference type="AlphaFoldDB" id="A0A956NHR4"/>
<proteinExistence type="predicted"/>
<name>A0A956NHR4_UNCEI</name>
<accession>A0A956NHR4</accession>
<reference evidence="1" key="1">
    <citation type="submission" date="2020-04" db="EMBL/GenBank/DDBJ databases">
        <authorList>
            <person name="Zhang T."/>
        </authorList>
    </citation>
    <scope>NUCLEOTIDE SEQUENCE</scope>
    <source>
        <strain evidence="1">HKST-UBA02</strain>
    </source>
</reference>
<evidence type="ECO:0000313" key="2">
    <source>
        <dbReference type="Proteomes" id="UP000739538"/>
    </source>
</evidence>
<protein>
    <submittedName>
        <fullName evidence="1">Uncharacterized protein</fullName>
    </submittedName>
</protein>
<feature type="non-terminal residue" evidence="1">
    <location>
        <position position="1"/>
    </location>
</feature>